<dbReference type="Pfam" id="PF13302">
    <property type="entry name" value="Acetyltransf_3"/>
    <property type="match status" value="1"/>
</dbReference>
<dbReference type="GO" id="GO:0016747">
    <property type="term" value="F:acyltransferase activity, transferring groups other than amino-acyl groups"/>
    <property type="evidence" value="ECO:0007669"/>
    <property type="project" value="InterPro"/>
</dbReference>
<comment type="caution">
    <text evidence="2">The sequence shown here is derived from an EMBL/GenBank/DDBJ whole genome shotgun (WGS) entry which is preliminary data.</text>
</comment>
<dbReference type="PROSITE" id="PS51186">
    <property type="entry name" value="GNAT"/>
    <property type="match status" value="1"/>
</dbReference>
<organism evidence="2 3">
    <name type="scientific">Knufia peltigerae</name>
    <dbReference type="NCBI Taxonomy" id="1002370"/>
    <lineage>
        <taxon>Eukaryota</taxon>
        <taxon>Fungi</taxon>
        <taxon>Dikarya</taxon>
        <taxon>Ascomycota</taxon>
        <taxon>Pezizomycotina</taxon>
        <taxon>Eurotiomycetes</taxon>
        <taxon>Chaetothyriomycetidae</taxon>
        <taxon>Chaetothyriales</taxon>
        <taxon>Trichomeriaceae</taxon>
        <taxon>Knufia</taxon>
    </lineage>
</organism>
<dbReference type="PANTHER" id="PTHR43792:SF1">
    <property type="entry name" value="N-ACETYLTRANSFERASE DOMAIN-CONTAINING PROTEIN"/>
    <property type="match status" value="1"/>
</dbReference>
<accession>A0AA38Y7M4</accession>
<evidence type="ECO:0000313" key="3">
    <source>
        <dbReference type="Proteomes" id="UP001172681"/>
    </source>
</evidence>
<evidence type="ECO:0000313" key="2">
    <source>
        <dbReference type="EMBL" id="KAJ9638490.1"/>
    </source>
</evidence>
<feature type="domain" description="N-acetyltransferase" evidence="1">
    <location>
        <begin position="40"/>
        <end position="184"/>
    </location>
</feature>
<keyword evidence="3" id="KW-1185">Reference proteome</keyword>
<evidence type="ECO:0000259" key="1">
    <source>
        <dbReference type="PROSITE" id="PS51186"/>
    </source>
</evidence>
<proteinExistence type="predicted"/>
<dbReference type="InterPro" id="IPR000182">
    <property type="entry name" value="GNAT_dom"/>
</dbReference>
<dbReference type="InterPro" id="IPR051531">
    <property type="entry name" value="N-acetyltransferase"/>
</dbReference>
<dbReference type="InterPro" id="IPR016181">
    <property type="entry name" value="Acyl_CoA_acyltransferase"/>
</dbReference>
<reference evidence="2" key="1">
    <citation type="submission" date="2022-10" db="EMBL/GenBank/DDBJ databases">
        <title>Culturing micro-colonial fungi from biological soil crusts in the Mojave desert and describing Neophaeococcomyces mojavensis, and introducing the new genera and species Taxawa tesnikishii.</title>
        <authorList>
            <person name="Kurbessoian T."/>
            <person name="Stajich J.E."/>
        </authorList>
    </citation>
    <scope>NUCLEOTIDE SEQUENCE</scope>
    <source>
        <strain evidence="2">TK_35</strain>
    </source>
</reference>
<dbReference type="Gene3D" id="3.40.630.30">
    <property type="match status" value="1"/>
</dbReference>
<dbReference type="SUPFAM" id="SSF55729">
    <property type="entry name" value="Acyl-CoA N-acyltransferases (Nat)"/>
    <property type="match status" value="1"/>
</dbReference>
<dbReference type="PANTHER" id="PTHR43792">
    <property type="entry name" value="GNAT FAMILY, PUTATIVE (AFU_ORTHOLOGUE AFUA_3G00765)-RELATED-RELATED"/>
    <property type="match status" value="1"/>
</dbReference>
<protein>
    <recommendedName>
        <fullName evidence="1">N-acetyltransferase domain-containing protein</fullName>
    </recommendedName>
</protein>
<sequence length="205" mass="22745">MSSSSIAFPPILTDRLILRVFDPSIPSDYEKTIAIYNAPYTMRVLQTNLGIDSPEGIDRRCAAERPRSKDEAIQTPTHPIHLVHLRSDDTFIGMVALWHRNAFPCPDIAYAFDEGHINQGYATEAAKAAFAWWSNDLQVEKIWLGTFDNNKPSIRVAEKIGLVDGGKLKIILPGGAVKEGLIFVQKHMGMVLDGTTIDASKKRKA</sequence>
<dbReference type="EMBL" id="JAPDRN010000021">
    <property type="protein sequence ID" value="KAJ9638490.1"/>
    <property type="molecule type" value="Genomic_DNA"/>
</dbReference>
<dbReference type="AlphaFoldDB" id="A0AA38Y7M4"/>
<name>A0AA38Y7M4_9EURO</name>
<dbReference type="Proteomes" id="UP001172681">
    <property type="component" value="Unassembled WGS sequence"/>
</dbReference>
<gene>
    <name evidence="2" type="ORF">H2204_004260</name>
</gene>